<evidence type="ECO:0000256" key="9">
    <source>
        <dbReference type="ARBA" id="ARBA00023125"/>
    </source>
</evidence>
<sequence>MKFYCLKEELADALNNVSKATNSANNIEILRGIKLEAKEGLTLYATNLEISIKCTIEANVTEPGETVLDARMFSDIIRKSDDGPINIEINDKNEATIYTSKNKFNIAGISAEEFPKFPDVYSSYVLTFESKEFKDIVRDTAFAAAQDESRPILTGVKFEVGKNELKLVSIDGYRMAIRKMPIKEQEEEFSFIVKGRILNEVLKILRDDETEVEVSLSNNSVVFKFENTVIVSSLMGGEYINYEQFIPKEKKFSIKMDRRLITQTVERASIIINYDDSRLPIILDIDGGVMCVDCVSKKGNFHEEIEIEQTSDTLCIGLGSKFFLDALKASSNDNIIMEFNTERSPLVIRPTEGDEFFYMVLPREFKR</sequence>
<dbReference type="SMART" id="SM00480">
    <property type="entry name" value="POL3Bc"/>
    <property type="match status" value="1"/>
</dbReference>
<evidence type="ECO:0000256" key="6">
    <source>
        <dbReference type="ARBA" id="ARBA00022695"/>
    </source>
</evidence>
<dbReference type="GO" id="GO:0003677">
    <property type="term" value="F:DNA binding"/>
    <property type="evidence" value="ECO:0007669"/>
    <property type="project" value="UniProtKB-UniRule"/>
</dbReference>
<dbReference type="InterPro" id="IPR046938">
    <property type="entry name" value="DNA_clamp_sf"/>
</dbReference>
<dbReference type="SUPFAM" id="SSF55979">
    <property type="entry name" value="DNA clamp"/>
    <property type="match status" value="3"/>
</dbReference>
<dbReference type="NCBIfam" id="TIGR00663">
    <property type="entry name" value="dnan"/>
    <property type="match status" value="1"/>
</dbReference>
<comment type="subunit">
    <text evidence="10">Forms a ring-shaped head-to-tail homodimer around DNA.</text>
</comment>
<dbReference type="Pfam" id="PF02767">
    <property type="entry name" value="DNA_pol3_beta_2"/>
    <property type="match status" value="1"/>
</dbReference>
<organism evidence="14 15">
    <name type="scientific">Qingrenia yutianensis</name>
    <dbReference type="NCBI Taxonomy" id="2763676"/>
    <lineage>
        <taxon>Bacteria</taxon>
        <taxon>Bacillati</taxon>
        <taxon>Bacillota</taxon>
        <taxon>Clostridia</taxon>
        <taxon>Eubacteriales</taxon>
        <taxon>Oscillospiraceae</taxon>
        <taxon>Qingrenia</taxon>
    </lineage>
</organism>
<dbReference type="InterPro" id="IPR022635">
    <property type="entry name" value="DNA_polIII_beta_C"/>
</dbReference>
<dbReference type="GO" id="GO:0003887">
    <property type="term" value="F:DNA-directed DNA polymerase activity"/>
    <property type="evidence" value="ECO:0007669"/>
    <property type="project" value="UniProtKB-UniRule"/>
</dbReference>
<feature type="domain" description="DNA polymerase III beta sliding clamp N-terminal" evidence="11">
    <location>
        <begin position="1"/>
        <end position="117"/>
    </location>
</feature>
<evidence type="ECO:0000256" key="2">
    <source>
        <dbReference type="ARBA" id="ARBA00010752"/>
    </source>
</evidence>
<dbReference type="Pfam" id="PF00712">
    <property type="entry name" value="DNA_pol3_beta"/>
    <property type="match status" value="1"/>
</dbReference>
<comment type="similarity">
    <text evidence="2 10">Belongs to the beta sliding clamp family.</text>
</comment>
<evidence type="ECO:0000256" key="8">
    <source>
        <dbReference type="ARBA" id="ARBA00022932"/>
    </source>
</evidence>
<evidence type="ECO:0000256" key="4">
    <source>
        <dbReference type="ARBA" id="ARBA00022490"/>
    </source>
</evidence>
<dbReference type="PANTHER" id="PTHR30478">
    <property type="entry name" value="DNA POLYMERASE III SUBUNIT BETA"/>
    <property type="match status" value="1"/>
</dbReference>
<keyword evidence="8 10" id="KW-0239">DNA-directed DNA polymerase</keyword>
<dbReference type="Gene3D" id="3.10.150.10">
    <property type="entry name" value="DNA Polymerase III, subunit A, domain 2"/>
    <property type="match status" value="1"/>
</dbReference>
<protein>
    <recommendedName>
        <fullName evidence="3 10">Beta sliding clamp</fullName>
    </recommendedName>
</protein>
<dbReference type="AlphaFoldDB" id="A0A926FEV5"/>
<evidence type="ECO:0000256" key="3">
    <source>
        <dbReference type="ARBA" id="ARBA00021035"/>
    </source>
</evidence>
<evidence type="ECO:0000256" key="5">
    <source>
        <dbReference type="ARBA" id="ARBA00022679"/>
    </source>
</evidence>
<dbReference type="InterPro" id="IPR001001">
    <property type="entry name" value="DNA_polIII_beta"/>
</dbReference>
<evidence type="ECO:0000259" key="13">
    <source>
        <dbReference type="Pfam" id="PF02768"/>
    </source>
</evidence>
<feature type="domain" description="DNA polymerase III beta sliding clamp central" evidence="12">
    <location>
        <begin position="129"/>
        <end position="239"/>
    </location>
</feature>
<dbReference type="InterPro" id="IPR022634">
    <property type="entry name" value="DNA_polIII_beta_N"/>
</dbReference>
<dbReference type="GO" id="GO:0009360">
    <property type="term" value="C:DNA polymerase III complex"/>
    <property type="evidence" value="ECO:0007669"/>
    <property type="project" value="InterPro"/>
</dbReference>
<comment type="function">
    <text evidence="10">Confers DNA tethering and processivity to DNA polymerases and other proteins. Acts as a clamp, forming a ring around DNA (a reaction catalyzed by the clamp-loading complex) which diffuses in an ATP-independent manner freely and bidirectionally along dsDNA. Initially characterized for its ability to contact the catalytic subunit of DNA polymerase III (Pol III), a complex, multichain enzyme responsible for most of the replicative synthesis in bacteria; Pol III exhibits 3'-5' exonuclease proofreading activity. The beta chain is required for initiation of replication as well as for processivity of DNA replication.</text>
</comment>
<dbReference type="InterPro" id="IPR022637">
    <property type="entry name" value="DNA_polIII_beta_cen"/>
</dbReference>
<comment type="subcellular location">
    <subcellularLocation>
        <location evidence="1 10">Cytoplasm</location>
    </subcellularLocation>
</comment>
<evidence type="ECO:0000313" key="15">
    <source>
        <dbReference type="Proteomes" id="UP000647416"/>
    </source>
</evidence>
<proteinExistence type="inferred from homology"/>
<keyword evidence="4 10" id="KW-0963">Cytoplasm</keyword>
<dbReference type="GO" id="GO:0008408">
    <property type="term" value="F:3'-5' exonuclease activity"/>
    <property type="evidence" value="ECO:0007669"/>
    <property type="project" value="InterPro"/>
</dbReference>
<accession>A0A926FEV5</accession>
<evidence type="ECO:0000256" key="10">
    <source>
        <dbReference type="PIRNR" id="PIRNR000804"/>
    </source>
</evidence>
<dbReference type="GO" id="GO:0005737">
    <property type="term" value="C:cytoplasm"/>
    <property type="evidence" value="ECO:0007669"/>
    <property type="project" value="UniProtKB-SubCell"/>
</dbReference>
<feature type="domain" description="DNA polymerase III beta sliding clamp C-terminal" evidence="13">
    <location>
        <begin position="244"/>
        <end position="362"/>
    </location>
</feature>
<keyword evidence="15" id="KW-1185">Reference proteome</keyword>
<dbReference type="GO" id="GO:0006271">
    <property type="term" value="P:DNA strand elongation involved in DNA replication"/>
    <property type="evidence" value="ECO:0007669"/>
    <property type="project" value="TreeGrafter"/>
</dbReference>
<dbReference type="Pfam" id="PF02768">
    <property type="entry name" value="DNA_pol3_beta_3"/>
    <property type="match status" value="1"/>
</dbReference>
<keyword evidence="5 10" id="KW-0808">Transferase</keyword>
<evidence type="ECO:0000259" key="12">
    <source>
        <dbReference type="Pfam" id="PF02767"/>
    </source>
</evidence>
<dbReference type="RefSeq" id="WP_262432493.1">
    <property type="nucleotide sequence ID" value="NZ_JACRTE010000016.1"/>
</dbReference>
<name>A0A926FEV5_9FIRM</name>
<dbReference type="CDD" id="cd00140">
    <property type="entry name" value="beta_clamp"/>
    <property type="match status" value="1"/>
</dbReference>
<keyword evidence="9" id="KW-0238">DNA-binding</keyword>
<evidence type="ECO:0000256" key="7">
    <source>
        <dbReference type="ARBA" id="ARBA00022705"/>
    </source>
</evidence>
<reference evidence="14" key="1">
    <citation type="submission" date="2020-08" db="EMBL/GenBank/DDBJ databases">
        <title>Genome public.</title>
        <authorList>
            <person name="Liu C."/>
            <person name="Sun Q."/>
        </authorList>
    </citation>
    <scope>NUCLEOTIDE SEQUENCE</scope>
    <source>
        <strain evidence="14">NSJ-50</strain>
    </source>
</reference>
<evidence type="ECO:0000259" key="11">
    <source>
        <dbReference type="Pfam" id="PF00712"/>
    </source>
</evidence>
<evidence type="ECO:0000313" key="14">
    <source>
        <dbReference type="EMBL" id="MBC8597169.1"/>
    </source>
</evidence>
<evidence type="ECO:0000256" key="1">
    <source>
        <dbReference type="ARBA" id="ARBA00004496"/>
    </source>
</evidence>
<keyword evidence="7 10" id="KW-0235">DNA replication</keyword>
<dbReference type="Gene3D" id="3.70.10.10">
    <property type="match status" value="1"/>
</dbReference>
<gene>
    <name evidence="14" type="primary">dnaN</name>
    <name evidence="14" type="ORF">H8706_09855</name>
</gene>
<comment type="caution">
    <text evidence="14">The sequence shown here is derived from an EMBL/GenBank/DDBJ whole genome shotgun (WGS) entry which is preliminary data.</text>
</comment>
<keyword evidence="6 10" id="KW-0548">Nucleotidyltransferase</keyword>
<dbReference type="PIRSF" id="PIRSF000804">
    <property type="entry name" value="DNA_pol_III_b"/>
    <property type="match status" value="1"/>
</dbReference>
<dbReference type="Proteomes" id="UP000647416">
    <property type="component" value="Unassembled WGS sequence"/>
</dbReference>
<dbReference type="EMBL" id="JACRTE010000016">
    <property type="protein sequence ID" value="MBC8597169.1"/>
    <property type="molecule type" value="Genomic_DNA"/>
</dbReference>
<dbReference type="PANTHER" id="PTHR30478:SF0">
    <property type="entry name" value="BETA SLIDING CLAMP"/>
    <property type="match status" value="1"/>
</dbReference>